<dbReference type="SUPFAM" id="SSF53300">
    <property type="entry name" value="vWA-like"/>
    <property type="match status" value="1"/>
</dbReference>
<feature type="compositionally biased region" description="Pro residues" evidence="1">
    <location>
        <begin position="12"/>
        <end position="21"/>
    </location>
</feature>
<dbReference type="Proteomes" id="UP000663852">
    <property type="component" value="Unassembled WGS sequence"/>
</dbReference>
<dbReference type="PANTHER" id="PTHR34706:SF1">
    <property type="entry name" value="VWFA DOMAIN-CONTAINING PROTEIN"/>
    <property type="match status" value="1"/>
</dbReference>
<feature type="compositionally biased region" description="Polar residues" evidence="1">
    <location>
        <begin position="66"/>
        <end position="83"/>
    </location>
</feature>
<accession>A0A815A865</accession>
<organism evidence="3 5">
    <name type="scientific">Adineta ricciae</name>
    <name type="common">Rotifer</name>
    <dbReference type="NCBI Taxonomy" id="249248"/>
    <lineage>
        <taxon>Eukaryota</taxon>
        <taxon>Metazoa</taxon>
        <taxon>Spiralia</taxon>
        <taxon>Gnathifera</taxon>
        <taxon>Rotifera</taxon>
        <taxon>Eurotatoria</taxon>
        <taxon>Bdelloidea</taxon>
        <taxon>Adinetida</taxon>
        <taxon>Adinetidae</taxon>
        <taxon>Adineta</taxon>
    </lineage>
</organism>
<feature type="compositionally biased region" description="Low complexity" evidence="1">
    <location>
        <begin position="204"/>
        <end position="229"/>
    </location>
</feature>
<protein>
    <recommendedName>
        <fullName evidence="6">VWFA domain-containing protein</fullName>
    </recommendedName>
</protein>
<dbReference type="PANTHER" id="PTHR34706">
    <property type="entry name" value="SLR1338 PROTEIN"/>
    <property type="match status" value="1"/>
</dbReference>
<dbReference type="Proteomes" id="UP000663828">
    <property type="component" value="Unassembled WGS sequence"/>
</dbReference>
<feature type="compositionally biased region" description="Low complexity" evidence="1">
    <location>
        <begin position="176"/>
        <end position="194"/>
    </location>
</feature>
<keyword evidence="4" id="KW-1185">Reference proteome</keyword>
<name>A0A815A865_ADIRI</name>
<dbReference type="InterPro" id="IPR036465">
    <property type="entry name" value="vWFA_dom_sf"/>
</dbReference>
<evidence type="ECO:0000313" key="5">
    <source>
        <dbReference type="Proteomes" id="UP000663852"/>
    </source>
</evidence>
<sequence>MYPNIGQGNPQPSAPPQPPSSSNPSALGNTGGSQPIGFSSMMAQPSNQQPPYPSGPQASLPPYNNPYGSNNQPPKQGNFSSYSLPQLSLDKCSISVLFLSGGGGYQQGPYPPQSNPYSNSNQPSGFPGNNQPPPSNSGYQNPYGPSNSYPPQQGFPNNQNPYRPSNPYLPQQGNSNYQNPYGPQQGGYPPQQQQQPPPPPPYQSPYNANPQQNQGGYGGYSPYNQQQQQQQQPYQTVVYLIRIRFLCVGPGYNANSYGGPGQMNERLRAIAGRYEIGDQLAQRLNILQQFEIVVLCDDSGSMNTPVDGTNGTRWDELRSIVQIVIEIGTVFDSNGVDVHFLNRRPMLNVTDTRQVIESFSERPSGLTPLTSALRRIFQSAASKPGSDKRLLVFVATDGAPTDANGNVDIQSLENLMRNERQANTTYVTFLACTDDESSVSYLSQWDRNMMNVDVVDDYKSEREEIRRTRGPNFPFSFGDYVAKALLGSVDTQMDQLDEWGNNNNNNYRRF</sequence>
<feature type="compositionally biased region" description="Low complexity" evidence="1">
    <location>
        <begin position="115"/>
        <end position="129"/>
    </location>
</feature>
<reference evidence="3" key="1">
    <citation type="submission" date="2021-02" db="EMBL/GenBank/DDBJ databases">
        <authorList>
            <person name="Nowell W R."/>
        </authorList>
    </citation>
    <scope>NUCLEOTIDE SEQUENCE</scope>
</reference>
<proteinExistence type="predicted"/>
<evidence type="ECO:0008006" key="6">
    <source>
        <dbReference type="Google" id="ProtNLM"/>
    </source>
</evidence>
<dbReference type="EMBL" id="CAJNOJ010000182">
    <property type="protein sequence ID" value="CAF1253945.1"/>
    <property type="molecule type" value="Genomic_DNA"/>
</dbReference>
<evidence type="ECO:0000313" key="3">
    <source>
        <dbReference type="EMBL" id="CAF1253945.1"/>
    </source>
</evidence>
<comment type="caution">
    <text evidence="3">The sequence shown here is derived from an EMBL/GenBank/DDBJ whole genome shotgun (WGS) entry which is preliminary data.</text>
</comment>
<feature type="compositionally biased region" description="Polar residues" evidence="1">
    <location>
        <begin position="32"/>
        <end position="47"/>
    </location>
</feature>
<evidence type="ECO:0000313" key="2">
    <source>
        <dbReference type="EMBL" id="CAF1245366.1"/>
    </source>
</evidence>
<evidence type="ECO:0000313" key="4">
    <source>
        <dbReference type="Proteomes" id="UP000663828"/>
    </source>
</evidence>
<dbReference type="OrthoDB" id="2142040at2759"/>
<evidence type="ECO:0000256" key="1">
    <source>
        <dbReference type="SAM" id="MobiDB-lite"/>
    </source>
</evidence>
<gene>
    <name evidence="3" type="ORF">EDS130_LOCUS28135</name>
    <name evidence="2" type="ORF">XAT740_LOCUS25964</name>
</gene>
<feature type="region of interest" description="Disordered" evidence="1">
    <location>
        <begin position="99"/>
        <end position="229"/>
    </location>
</feature>
<dbReference type="EMBL" id="CAJNOR010002082">
    <property type="protein sequence ID" value="CAF1245366.1"/>
    <property type="molecule type" value="Genomic_DNA"/>
</dbReference>
<dbReference type="Gene3D" id="3.40.50.410">
    <property type="entry name" value="von Willebrand factor, type A domain"/>
    <property type="match status" value="1"/>
</dbReference>
<dbReference type="AlphaFoldDB" id="A0A815A865"/>
<feature type="compositionally biased region" description="Low complexity" evidence="1">
    <location>
        <begin position="150"/>
        <end position="161"/>
    </location>
</feature>
<feature type="region of interest" description="Disordered" evidence="1">
    <location>
        <begin position="1"/>
        <end position="83"/>
    </location>
</feature>